<protein>
    <submittedName>
        <fullName evidence="1">Uncharacterized protein</fullName>
    </submittedName>
</protein>
<evidence type="ECO:0000313" key="1">
    <source>
        <dbReference type="EMBL" id="EFQ84048.1"/>
    </source>
</evidence>
<dbReference type="eggNOG" id="ENOG5032RQ2">
    <property type="taxonomic scope" value="Bacteria"/>
</dbReference>
<reference evidence="1" key="1">
    <citation type="submission" date="2010-08" db="EMBL/GenBank/DDBJ databases">
        <authorList>
            <person name="Muzny D."/>
            <person name="Qin X."/>
            <person name="Buhay C."/>
            <person name="Dugan-Rocha S."/>
            <person name="Ding Y."/>
            <person name="Chen G."/>
            <person name="Hawes A."/>
            <person name="Holder M."/>
            <person name="Jhangiani S."/>
            <person name="Johnson A."/>
            <person name="Khan Z."/>
            <person name="Li Z."/>
            <person name="Liu W."/>
            <person name="Liu X."/>
            <person name="Perez L."/>
            <person name="Shen H."/>
            <person name="Wang Q."/>
            <person name="Watt J."/>
            <person name="Xi L."/>
            <person name="Xin Y."/>
            <person name="Zhou J."/>
            <person name="Deng J."/>
            <person name="Jiang H."/>
            <person name="Liu Y."/>
            <person name="Qu J."/>
            <person name="Song X.-Z."/>
            <person name="Zhang L."/>
            <person name="Villasana D."/>
            <person name="Johnson A."/>
            <person name="Liu J."/>
            <person name="Liyanage D."/>
            <person name="Lorensuhewa L."/>
            <person name="Robinson T."/>
            <person name="Song A."/>
            <person name="Song B.-B."/>
            <person name="Dinh H."/>
            <person name="Thornton R."/>
            <person name="Coyle M."/>
            <person name="Francisco L."/>
            <person name="Jackson L."/>
            <person name="Javaid M."/>
            <person name="Korchina V."/>
            <person name="Kovar C."/>
            <person name="Mata R."/>
            <person name="Mathew T."/>
            <person name="Ngo R."/>
            <person name="Nguyen L."/>
            <person name="Nguyen N."/>
            <person name="Okwuonu G."/>
            <person name="Ongeri F."/>
            <person name="Pham C."/>
            <person name="Simmons D."/>
            <person name="Wilczek-Boney K."/>
            <person name="Hale W."/>
            <person name="Jakkamsetti A."/>
            <person name="Pham P."/>
            <person name="Ruth R."/>
            <person name="San Lucas F."/>
            <person name="Warren J."/>
            <person name="Zhang J."/>
            <person name="Zhao Z."/>
            <person name="Zhou C."/>
            <person name="Zhu D."/>
            <person name="Lee S."/>
            <person name="Bess C."/>
            <person name="Blankenburg K."/>
            <person name="Forbes L."/>
            <person name="Fu Q."/>
            <person name="Gubbala S."/>
            <person name="Hirani K."/>
            <person name="Jayaseelan J.C."/>
            <person name="Lara F."/>
            <person name="Munidasa M."/>
            <person name="Palculict T."/>
            <person name="Patil S."/>
            <person name="Pu L.-L."/>
            <person name="Saada N."/>
            <person name="Tang L."/>
            <person name="Weissenberger G."/>
            <person name="Zhu Y."/>
            <person name="Hemphill L."/>
            <person name="Shang Y."/>
            <person name="Youmans B."/>
            <person name="Ayvaz T."/>
            <person name="Ross M."/>
            <person name="Santibanez J."/>
            <person name="Aqrawi P."/>
            <person name="Gross S."/>
            <person name="Joshi V."/>
            <person name="Fowler G."/>
            <person name="Nazareth L."/>
            <person name="Reid J."/>
            <person name="Worley K."/>
            <person name="Petrosino J."/>
            <person name="Highlander S."/>
            <person name="Gibbs R."/>
        </authorList>
    </citation>
    <scope>NUCLEOTIDE SEQUENCE [LARGE SCALE GENOMIC DNA]</scope>
    <source>
        <strain evidence="1">DSM 15272</strain>
    </source>
</reference>
<comment type="caution">
    <text evidence="1">The sequence shown here is derived from an EMBL/GenBank/DDBJ whole genome shotgun (WGS) entry which is preliminary data.</text>
</comment>
<gene>
    <name evidence="1" type="ORF">HMPREF0063_10764</name>
</gene>
<dbReference type="Proteomes" id="UP000003111">
    <property type="component" value="Unassembled WGS sequence"/>
</dbReference>
<proteinExistence type="predicted"/>
<dbReference type="RefSeq" id="WP_007077786.1">
    <property type="nucleotide sequence ID" value="NZ_CM001024.1"/>
</dbReference>
<name>E2S9X4_9ACTN</name>
<dbReference type="AlphaFoldDB" id="E2S9X4"/>
<organism evidence="1 2">
    <name type="scientific">Aeromicrobium marinum DSM 15272</name>
    <dbReference type="NCBI Taxonomy" id="585531"/>
    <lineage>
        <taxon>Bacteria</taxon>
        <taxon>Bacillati</taxon>
        <taxon>Actinomycetota</taxon>
        <taxon>Actinomycetes</taxon>
        <taxon>Propionibacteriales</taxon>
        <taxon>Nocardioidaceae</taxon>
        <taxon>Aeromicrobium</taxon>
    </lineage>
</organism>
<keyword evidence="2" id="KW-1185">Reference proteome</keyword>
<dbReference type="EMBL" id="ACLF03000003">
    <property type="protein sequence ID" value="EFQ84048.1"/>
    <property type="molecule type" value="Genomic_DNA"/>
</dbReference>
<dbReference type="HOGENOM" id="CLU_099837_2_0_11"/>
<evidence type="ECO:0000313" key="2">
    <source>
        <dbReference type="Proteomes" id="UP000003111"/>
    </source>
</evidence>
<dbReference type="STRING" id="585531.HMPREF0063_10764"/>
<sequence>MFLWLCQLRRAPYSYDLIDNFGVRSPRRPDPSLTDLAVGQKVMRVFVLTAFEPGRSITIAPRPGTASRMFGDLSSSYETYVDDAGRTRLVGVLDVPRGSRPGNGVFQHAVAWGDLVMMRKQLRTLARLAAST</sequence>
<dbReference type="OrthoDB" id="3255669at2"/>
<accession>E2S9X4</accession>